<organism evidence="2 3">
    <name type="scientific">Melanopsichium pennsylvanicum</name>
    <dbReference type="NCBI Taxonomy" id="63383"/>
    <lineage>
        <taxon>Eukaryota</taxon>
        <taxon>Fungi</taxon>
        <taxon>Dikarya</taxon>
        <taxon>Basidiomycota</taxon>
        <taxon>Ustilaginomycotina</taxon>
        <taxon>Ustilaginomycetes</taxon>
        <taxon>Ustilaginales</taxon>
        <taxon>Ustilaginaceae</taxon>
        <taxon>Melanopsichium</taxon>
    </lineage>
</organism>
<name>A0AAJ4XFP6_9BASI</name>
<dbReference type="AlphaFoldDB" id="A0AAJ4XFP6"/>
<evidence type="ECO:0000313" key="2">
    <source>
        <dbReference type="EMBL" id="SNX81620.1"/>
    </source>
</evidence>
<gene>
    <name evidence="2" type="ORF">MEPE_00325</name>
</gene>
<accession>A0AAJ4XFP6</accession>
<protein>
    <submittedName>
        <fullName evidence="2">Uncharacterized protein</fullName>
    </submittedName>
</protein>
<keyword evidence="3" id="KW-1185">Reference proteome</keyword>
<proteinExistence type="predicted"/>
<evidence type="ECO:0000256" key="1">
    <source>
        <dbReference type="SAM" id="MobiDB-lite"/>
    </source>
</evidence>
<comment type="caution">
    <text evidence="2">The sequence shown here is derived from an EMBL/GenBank/DDBJ whole genome shotgun (WGS) entry which is preliminary data.</text>
</comment>
<feature type="region of interest" description="Disordered" evidence="1">
    <location>
        <begin position="59"/>
        <end position="83"/>
    </location>
</feature>
<sequence length="83" mass="9820">MPRFVLKRLGRKAEEVFTLRTYQNNVDWTAVWLLPSDDGTTKTQTVIRYLTRVSQQCDRPFPRQNENTGEEIVTDRDKRGFDN</sequence>
<feature type="compositionally biased region" description="Basic and acidic residues" evidence="1">
    <location>
        <begin position="73"/>
        <end position="83"/>
    </location>
</feature>
<reference evidence="2" key="1">
    <citation type="submission" date="2023-10" db="EMBL/GenBank/DDBJ databases">
        <authorList>
            <person name="Guldener U."/>
        </authorList>
    </citation>
    <scope>NUCLEOTIDE SEQUENCE</scope>
    <source>
        <strain evidence="2">Mp4</strain>
    </source>
</reference>
<evidence type="ECO:0000313" key="3">
    <source>
        <dbReference type="Proteomes" id="UP001294444"/>
    </source>
</evidence>
<dbReference type="EMBL" id="OAPG01000001">
    <property type="protein sequence ID" value="SNX81620.1"/>
    <property type="molecule type" value="Genomic_DNA"/>
</dbReference>
<dbReference type="Proteomes" id="UP001294444">
    <property type="component" value="Unassembled WGS sequence"/>
</dbReference>